<keyword evidence="1 2" id="KW-0807">Transducer</keyword>
<dbReference type="HOGENOM" id="CLU_043276_0_0_9"/>
<dbReference type="SUPFAM" id="SSF58104">
    <property type="entry name" value="Methyl-accepting chemotaxis protein (MCP) signaling domain"/>
    <property type="match status" value="1"/>
</dbReference>
<accession>I4D3A9</accession>
<dbReference type="AlphaFoldDB" id="I4D3A9"/>
<evidence type="ECO:0000313" key="5">
    <source>
        <dbReference type="EMBL" id="AFM40283.1"/>
    </source>
</evidence>
<dbReference type="Pfam" id="PF00015">
    <property type="entry name" value="MCPsignal"/>
    <property type="match status" value="1"/>
</dbReference>
<dbReference type="Gene3D" id="1.10.287.950">
    <property type="entry name" value="Methyl-accepting chemotaxis protein"/>
    <property type="match status" value="1"/>
</dbReference>
<dbReference type="GO" id="GO:0016020">
    <property type="term" value="C:membrane"/>
    <property type="evidence" value="ECO:0007669"/>
    <property type="project" value="InterPro"/>
</dbReference>
<dbReference type="PANTHER" id="PTHR32089">
    <property type="entry name" value="METHYL-ACCEPTING CHEMOTAXIS PROTEIN MCPB"/>
    <property type="match status" value="1"/>
</dbReference>
<evidence type="ECO:0000256" key="1">
    <source>
        <dbReference type="ARBA" id="ARBA00023224"/>
    </source>
</evidence>
<keyword evidence="3" id="KW-0175">Coiled coil</keyword>
<evidence type="ECO:0000256" key="3">
    <source>
        <dbReference type="SAM" id="Coils"/>
    </source>
</evidence>
<evidence type="ECO:0000259" key="4">
    <source>
        <dbReference type="PROSITE" id="PS50111"/>
    </source>
</evidence>
<reference evidence="5 6" key="1">
    <citation type="journal article" date="2012" name="J. Bacteriol.">
        <title>Complete genome sequences of Desulfosporosinus orientis DSM765T, Desulfosporosinus youngiae DSM17734T, Desulfosporosinus meridiei DSM13257T, and Desulfosporosinus acidiphilus DSM22704T.</title>
        <authorList>
            <person name="Pester M."/>
            <person name="Brambilla E."/>
            <person name="Alazard D."/>
            <person name="Rattei T."/>
            <person name="Weinmaier T."/>
            <person name="Han J."/>
            <person name="Lucas S."/>
            <person name="Lapidus A."/>
            <person name="Cheng J.F."/>
            <person name="Goodwin L."/>
            <person name="Pitluck S."/>
            <person name="Peters L."/>
            <person name="Ovchinnikova G."/>
            <person name="Teshima H."/>
            <person name="Detter J.C."/>
            <person name="Han C.S."/>
            <person name="Tapia R."/>
            <person name="Land M.L."/>
            <person name="Hauser L."/>
            <person name="Kyrpides N.C."/>
            <person name="Ivanova N.N."/>
            <person name="Pagani I."/>
            <person name="Huntmann M."/>
            <person name="Wei C.L."/>
            <person name="Davenport K.W."/>
            <person name="Daligault H."/>
            <person name="Chain P.S."/>
            <person name="Chen A."/>
            <person name="Mavromatis K."/>
            <person name="Markowitz V."/>
            <person name="Szeto E."/>
            <person name="Mikhailova N."/>
            <person name="Pati A."/>
            <person name="Wagner M."/>
            <person name="Woyke T."/>
            <person name="Ollivier B."/>
            <person name="Klenk H.P."/>
            <person name="Spring S."/>
            <person name="Loy A."/>
        </authorList>
    </citation>
    <scope>NUCLEOTIDE SEQUENCE [LARGE SCALE GENOMIC DNA]</scope>
    <source>
        <strain evidence="6">DSM 22704 / JCM 16185 / SJ4</strain>
    </source>
</reference>
<dbReference type="EMBL" id="CP003639">
    <property type="protein sequence ID" value="AFM40283.1"/>
    <property type="molecule type" value="Genomic_DNA"/>
</dbReference>
<sequence length="275" mass="29497">MSIIDGLVNGADFIKQLLGGNYTLLISDLASYKFYAPGTVDFGFKIGNNLIPGTLMHKAIQEKRKIVQKVERQNSKFGFPYIGIAIPIIEGNQIVGALALAQDTELQNKIIDMSGGLAATSQELSAVIENLASGSEELANVTQNISLDAQAIQSNIENTDSILNVINRITNSTNMLGLNAAIEAARAGESGRGFAVVAEEIRKLALNTKESQMDIQNNLKNIKETVLKLNQEIEKIAALSEEQAASTEQTSASIQELSMTANNLSMIADELVSGI</sequence>
<dbReference type="RefSeq" id="WP_014826290.1">
    <property type="nucleotide sequence ID" value="NC_018068.1"/>
</dbReference>
<dbReference type="OrthoDB" id="3192at2"/>
<protein>
    <submittedName>
        <fullName evidence="5">Methyl-accepting chemotaxis protein</fullName>
    </submittedName>
</protein>
<dbReference type="InterPro" id="IPR004089">
    <property type="entry name" value="MCPsignal_dom"/>
</dbReference>
<evidence type="ECO:0000256" key="2">
    <source>
        <dbReference type="PROSITE-ProRule" id="PRU00284"/>
    </source>
</evidence>
<dbReference type="PANTHER" id="PTHR32089:SF112">
    <property type="entry name" value="LYSOZYME-LIKE PROTEIN-RELATED"/>
    <property type="match status" value="1"/>
</dbReference>
<feature type="domain" description="Methyl-accepting transducer" evidence="4">
    <location>
        <begin position="117"/>
        <end position="275"/>
    </location>
</feature>
<organism evidence="5 6">
    <name type="scientific">Desulfosporosinus acidiphilus (strain DSM 22704 / JCM 16185 / SJ4)</name>
    <dbReference type="NCBI Taxonomy" id="646529"/>
    <lineage>
        <taxon>Bacteria</taxon>
        <taxon>Bacillati</taxon>
        <taxon>Bacillota</taxon>
        <taxon>Clostridia</taxon>
        <taxon>Eubacteriales</taxon>
        <taxon>Desulfitobacteriaceae</taxon>
        <taxon>Desulfosporosinus</taxon>
    </lineage>
</organism>
<dbReference type="eggNOG" id="COG0840">
    <property type="taxonomic scope" value="Bacteria"/>
</dbReference>
<proteinExistence type="predicted"/>
<dbReference type="SMART" id="SM00283">
    <property type="entry name" value="MA"/>
    <property type="match status" value="1"/>
</dbReference>
<dbReference type="PROSITE" id="PS50111">
    <property type="entry name" value="CHEMOTAXIS_TRANSDUC_2"/>
    <property type="match status" value="1"/>
</dbReference>
<feature type="coiled-coil region" evidence="3">
    <location>
        <begin position="212"/>
        <end position="242"/>
    </location>
</feature>
<dbReference type="KEGG" id="dai:Desaci_1255"/>
<dbReference type="STRING" id="646529.Desaci_1255"/>
<name>I4D3A9_DESAJ</name>
<gene>
    <name evidence="5" type="ordered locus">Desaci_1255</name>
</gene>
<keyword evidence="6" id="KW-1185">Reference proteome</keyword>
<dbReference type="GO" id="GO:0007165">
    <property type="term" value="P:signal transduction"/>
    <property type="evidence" value="ECO:0007669"/>
    <property type="project" value="UniProtKB-KW"/>
</dbReference>
<evidence type="ECO:0000313" key="6">
    <source>
        <dbReference type="Proteomes" id="UP000002892"/>
    </source>
</evidence>
<dbReference type="Proteomes" id="UP000002892">
    <property type="component" value="Chromosome"/>
</dbReference>